<dbReference type="Gene3D" id="3.30.470.10">
    <property type="match status" value="1"/>
</dbReference>
<comment type="pathway">
    <text evidence="4 18">Amino-acid biosynthesis; L-leucine biosynthesis; L-leucine from 3-methyl-2-oxobutanoate: step 4/4.</text>
</comment>
<dbReference type="PANTHER" id="PTHR42825:SF2">
    <property type="entry name" value="BRANCHED-CHAIN-AMINO-ACID AMINOTRANSFERASE 3, CHLOROPLASTIC-RELATED"/>
    <property type="match status" value="1"/>
</dbReference>
<evidence type="ECO:0000256" key="11">
    <source>
        <dbReference type="ARBA" id="ARBA00048212"/>
    </source>
</evidence>
<comment type="catalytic activity">
    <reaction evidence="13 17">
        <text>L-leucine + 2-oxoglutarate = 4-methyl-2-oxopentanoate + L-glutamate</text>
        <dbReference type="Rhea" id="RHEA:18321"/>
        <dbReference type="ChEBI" id="CHEBI:16810"/>
        <dbReference type="ChEBI" id="CHEBI:17865"/>
        <dbReference type="ChEBI" id="CHEBI:29985"/>
        <dbReference type="ChEBI" id="CHEBI:57427"/>
        <dbReference type="EC" id="2.6.1.42"/>
    </reaction>
</comment>
<dbReference type="UniPathway" id="UPA00047">
    <property type="reaction ID" value="UER00058"/>
</dbReference>
<accession>A0A7X3KC78</accession>
<dbReference type="InterPro" id="IPR033939">
    <property type="entry name" value="BCAT_family"/>
</dbReference>
<keyword evidence="10 17" id="KW-0100">Branched-chain amino acid biosynthesis</keyword>
<evidence type="ECO:0000256" key="3">
    <source>
        <dbReference type="ARBA" id="ARBA00004931"/>
    </source>
</evidence>
<proteinExistence type="inferred from homology"/>
<dbReference type="InterPro" id="IPR018300">
    <property type="entry name" value="Aminotrans_IV_CS"/>
</dbReference>
<dbReference type="CDD" id="cd01557">
    <property type="entry name" value="BCAT_beta_family"/>
    <property type="match status" value="1"/>
</dbReference>
<protein>
    <recommendedName>
        <fullName evidence="17">Branched-chain-amino-acid aminotransferase</fullName>
        <ecNumber evidence="17">2.6.1.42</ecNumber>
    </recommendedName>
</protein>
<organism evidence="19 20">
    <name type="scientific">Streptococcus danieliae</name>
    <dbReference type="NCBI Taxonomy" id="747656"/>
    <lineage>
        <taxon>Bacteria</taxon>
        <taxon>Bacillati</taxon>
        <taxon>Bacillota</taxon>
        <taxon>Bacilli</taxon>
        <taxon>Lactobacillales</taxon>
        <taxon>Streptococcaceae</taxon>
        <taxon>Streptococcus</taxon>
    </lineage>
</organism>
<dbReference type="InterPro" id="IPR005786">
    <property type="entry name" value="B_amino_transII"/>
</dbReference>
<dbReference type="PANTHER" id="PTHR42825">
    <property type="entry name" value="AMINO ACID AMINOTRANSFERASE"/>
    <property type="match status" value="1"/>
</dbReference>
<dbReference type="NCBIfam" id="TIGR01123">
    <property type="entry name" value="ilvE_II"/>
    <property type="match status" value="1"/>
</dbReference>
<reference evidence="19 20" key="1">
    <citation type="submission" date="2019-12" db="EMBL/GenBank/DDBJ databases">
        <title>Microbes associate with the intestines of laboratory mice.</title>
        <authorList>
            <person name="Navarre W."/>
            <person name="Wong E."/>
        </authorList>
    </citation>
    <scope>NUCLEOTIDE SEQUENCE [LARGE SCALE GENOMIC DNA]</scope>
    <source>
        <strain evidence="19 20">NM51_B2-22</strain>
    </source>
</reference>
<evidence type="ECO:0000256" key="4">
    <source>
        <dbReference type="ARBA" id="ARBA00005072"/>
    </source>
</evidence>
<gene>
    <name evidence="19" type="ORF">E5983_03145</name>
</gene>
<keyword evidence="9 16" id="KW-0663">Pyridoxal phosphate</keyword>
<comment type="catalytic activity">
    <reaction evidence="11 17">
        <text>L-valine + 2-oxoglutarate = 3-methyl-2-oxobutanoate + L-glutamate</text>
        <dbReference type="Rhea" id="RHEA:24813"/>
        <dbReference type="ChEBI" id="CHEBI:11851"/>
        <dbReference type="ChEBI" id="CHEBI:16810"/>
        <dbReference type="ChEBI" id="CHEBI:29985"/>
        <dbReference type="ChEBI" id="CHEBI:57762"/>
        <dbReference type="EC" id="2.6.1.42"/>
    </reaction>
</comment>
<dbReference type="InterPro" id="IPR043131">
    <property type="entry name" value="BCAT-like_N"/>
</dbReference>
<dbReference type="SUPFAM" id="SSF56752">
    <property type="entry name" value="D-aminoacid aminotransferase-like PLP-dependent enzymes"/>
    <property type="match status" value="1"/>
</dbReference>
<evidence type="ECO:0000256" key="16">
    <source>
        <dbReference type="RuleBase" id="RU004516"/>
    </source>
</evidence>
<dbReference type="EC" id="2.6.1.42" evidence="17"/>
<keyword evidence="6 17" id="KW-0032">Aminotransferase</keyword>
<dbReference type="InterPro" id="IPR043132">
    <property type="entry name" value="BCAT-like_C"/>
</dbReference>
<dbReference type="GO" id="GO:0009097">
    <property type="term" value="P:isoleucine biosynthetic process"/>
    <property type="evidence" value="ECO:0007669"/>
    <property type="project" value="UniProtKB-UniPathway"/>
</dbReference>
<evidence type="ECO:0000256" key="10">
    <source>
        <dbReference type="ARBA" id="ARBA00023304"/>
    </source>
</evidence>
<dbReference type="InterPro" id="IPR001544">
    <property type="entry name" value="Aminotrans_IV"/>
</dbReference>
<comment type="caution">
    <text evidence="19">The sequence shown here is derived from an EMBL/GenBank/DDBJ whole genome shotgun (WGS) entry which is preliminary data.</text>
</comment>
<keyword evidence="8 17" id="KW-0808">Transferase</keyword>
<evidence type="ECO:0000256" key="5">
    <source>
        <dbReference type="ARBA" id="ARBA00009320"/>
    </source>
</evidence>
<keyword evidence="7 17" id="KW-0028">Amino-acid biosynthesis</keyword>
<comment type="similarity">
    <text evidence="5 15">Belongs to the class-IV pyridoxal-phosphate-dependent aminotransferase family.</text>
</comment>
<dbReference type="RefSeq" id="WP_160332463.1">
    <property type="nucleotide sequence ID" value="NZ_JAOBSU010000003.1"/>
</dbReference>
<evidence type="ECO:0000313" key="19">
    <source>
        <dbReference type="EMBL" id="MVX58647.1"/>
    </source>
</evidence>
<dbReference type="AlphaFoldDB" id="A0A7X3KC78"/>
<dbReference type="GO" id="GO:0004084">
    <property type="term" value="F:branched-chain-amino-acid transaminase activity"/>
    <property type="evidence" value="ECO:0007669"/>
    <property type="project" value="UniProtKB-EC"/>
</dbReference>
<evidence type="ECO:0000256" key="13">
    <source>
        <dbReference type="ARBA" id="ARBA00049229"/>
    </source>
</evidence>
<dbReference type="FunFam" id="3.20.10.10:FF:000006">
    <property type="entry name" value="Branched-chain amino acid aminotransferase"/>
    <property type="match status" value="1"/>
</dbReference>
<sequence>MTKVTPETMDWDNLGFAYVDTGKRYRAYYKDGAWSPGSIETDKMVTISESSNVLHYGQTCFEGLKAYRTKDGTIQLFRPDENAKRMNRSAEKLLMPVFPEEWFVEAVHQVVAANADWVPPYGTGASLYIRPVMFGIGDGIGVVPANEYIFSVFVMPVGPYFKGGLQPGNFVISDYDRAAPRGTGSQKVAGNYAASLQPGMLAKKAGYADAIYLDPETHSKIEEVGAANFFGITADNHLVTPQSPSILPSITKYSILHLAQERFGMTVEEGDVYVDQLDRFVEAGACGTAAVITPIGSITAGETVYRFTEGDQAGPKLKALYEELVGIQYGDRPAPEGWIQKVEIS</sequence>
<dbReference type="Pfam" id="PF01063">
    <property type="entry name" value="Aminotran_4"/>
    <property type="match status" value="1"/>
</dbReference>
<evidence type="ECO:0000256" key="15">
    <source>
        <dbReference type="RuleBase" id="RU004106"/>
    </source>
</evidence>
<dbReference type="GO" id="GO:0009098">
    <property type="term" value="P:L-leucine biosynthetic process"/>
    <property type="evidence" value="ECO:0007669"/>
    <property type="project" value="UniProtKB-UniPathway"/>
</dbReference>
<evidence type="ECO:0000256" key="9">
    <source>
        <dbReference type="ARBA" id="ARBA00022898"/>
    </source>
</evidence>
<evidence type="ECO:0000256" key="12">
    <source>
        <dbReference type="ARBA" id="ARBA00048798"/>
    </source>
</evidence>
<evidence type="ECO:0000313" key="20">
    <source>
        <dbReference type="Proteomes" id="UP000461595"/>
    </source>
</evidence>
<comment type="pathway">
    <text evidence="2 18">Amino-acid biosynthesis; L-isoleucine biosynthesis; L-isoleucine from 2-oxobutanoate: step 4/4.</text>
</comment>
<evidence type="ECO:0000256" key="18">
    <source>
        <dbReference type="RuleBase" id="RU004519"/>
    </source>
</evidence>
<dbReference type="Gene3D" id="3.20.10.10">
    <property type="entry name" value="D-amino Acid Aminotransferase, subunit A, domain 2"/>
    <property type="match status" value="1"/>
</dbReference>
<comment type="cofactor">
    <cofactor evidence="1 16">
        <name>pyridoxal 5'-phosphate</name>
        <dbReference type="ChEBI" id="CHEBI:597326"/>
    </cofactor>
</comment>
<dbReference type="FunFam" id="3.30.470.10:FF:000004">
    <property type="entry name" value="Branched-chain-amino-acid aminotransferase"/>
    <property type="match status" value="1"/>
</dbReference>
<dbReference type="OrthoDB" id="9804984at2"/>
<evidence type="ECO:0000256" key="8">
    <source>
        <dbReference type="ARBA" id="ARBA00022679"/>
    </source>
</evidence>
<evidence type="ECO:0000256" key="2">
    <source>
        <dbReference type="ARBA" id="ARBA00004824"/>
    </source>
</evidence>
<evidence type="ECO:0000256" key="14">
    <source>
        <dbReference type="PIRSR" id="PIRSR006468-1"/>
    </source>
</evidence>
<feature type="modified residue" description="N6-(pyridoxal phosphate)lysine" evidence="14">
    <location>
        <position position="187"/>
    </location>
</feature>
<evidence type="ECO:0000256" key="1">
    <source>
        <dbReference type="ARBA" id="ARBA00001933"/>
    </source>
</evidence>
<dbReference type="PROSITE" id="PS00770">
    <property type="entry name" value="AA_TRANSFER_CLASS_4"/>
    <property type="match status" value="1"/>
</dbReference>
<dbReference type="UniPathway" id="UPA00049">
    <property type="reaction ID" value="UER00062"/>
</dbReference>
<dbReference type="NCBIfam" id="NF009897">
    <property type="entry name" value="PRK13357.1"/>
    <property type="match status" value="1"/>
</dbReference>
<comment type="catalytic activity">
    <reaction evidence="12 17">
        <text>L-isoleucine + 2-oxoglutarate = (S)-3-methyl-2-oxopentanoate + L-glutamate</text>
        <dbReference type="Rhea" id="RHEA:24801"/>
        <dbReference type="ChEBI" id="CHEBI:16810"/>
        <dbReference type="ChEBI" id="CHEBI:29985"/>
        <dbReference type="ChEBI" id="CHEBI:35146"/>
        <dbReference type="ChEBI" id="CHEBI:58045"/>
        <dbReference type="EC" id="2.6.1.42"/>
    </reaction>
</comment>
<comment type="pathway">
    <text evidence="3 18">Amino-acid biosynthesis; L-valine biosynthesis; L-valine from pyruvate: step 4/4.</text>
</comment>
<dbReference type="EMBL" id="WSRS01000017">
    <property type="protein sequence ID" value="MVX58647.1"/>
    <property type="molecule type" value="Genomic_DNA"/>
</dbReference>
<dbReference type="GO" id="GO:0009099">
    <property type="term" value="P:L-valine biosynthetic process"/>
    <property type="evidence" value="ECO:0007669"/>
    <property type="project" value="UniProtKB-UniPathway"/>
</dbReference>
<name>A0A7X3KC78_9STRE</name>
<evidence type="ECO:0000256" key="6">
    <source>
        <dbReference type="ARBA" id="ARBA00022576"/>
    </source>
</evidence>
<dbReference type="InterPro" id="IPR036038">
    <property type="entry name" value="Aminotransferase-like"/>
</dbReference>
<dbReference type="UniPathway" id="UPA00048">
    <property type="reaction ID" value="UER00073"/>
</dbReference>
<dbReference type="Proteomes" id="UP000461595">
    <property type="component" value="Unassembled WGS sequence"/>
</dbReference>
<dbReference type="PIRSF" id="PIRSF006468">
    <property type="entry name" value="BCAT1"/>
    <property type="match status" value="1"/>
</dbReference>
<evidence type="ECO:0000256" key="7">
    <source>
        <dbReference type="ARBA" id="ARBA00022605"/>
    </source>
</evidence>
<evidence type="ECO:0000256" key="17">
    <source>
        <dbReference type="RuleBase" id="RU004517"/>
    </source>
</evidence>